<keyword evidence="1" id="KW-0167">Capsid protein</keyword>
<name>A0A8E7G2G2_9VIRU</name>
<proteinExistence type="predicted"/>
<protein>
    <submittedName>
        <fullName evidence="1">Coat protein</fullName>
    </submittedName>
</protein>
<accession>A0A8E7G2G2</accession>
<keyword evidence="1" id="KW-0946">Virion</keyword>
<sequence>MAASSLSYFRKRRKYEKKMYGKSRVPKYLTRRRSYGRKRTYRKRPMRKKAILNLTSRKKHNTMLSWSNTNSGSGASITSSALPVTVNGTYGLRTSWIATAQDLTDQTGVLGRVAEQSVRTSTICFMRGLSEHIRIQSNSALPWFWRRICFTYKGLELQIISPSDTPTSTNYQFLDTTSGMQRLSFNQNIANMPNTINNHDAIIFRGAKGLDWSDPIVAPLDTSRITVKFDKTWTLHSGNQSGVVKAFKLWHPMNHNLVYADDESGDAESGAYTSVASKAGMGDYYVMDFVSPGAGGGASDLLQIVPNTTLYWHEK</sequence>
<reference evidence="1" key="1">
    <citation type="submission" date="2020-10" db="EMBL/GenBank/DDBJ databases">
        <title>CRESS DNA virus dark matter in the feces of wild birds.</title>
        <authorList>
            <person name="Yang S."/>
            <person name="Zhang W."/>
        </authorList>
    </citation>
    <scope>NUCLEOTIDE SEQUENCE</scope>
    <source>
        <strain evidence="1">Thr106gen1</strain>
    </source>
</reference>
<evidence type="ECO:0000313" key="1">
    <source>
        <dbReference type="EMBL" id="QVW56569.1"/>
    </source>
</evidence>
<dbReference type="EMBL" id="MW183014">
    <property type="protein sequence ID" value="QVW56569.1"/>
    <property type="molecule type" value="Genomic_DNA"/>
</dbReference>
<organism evidence="1">
    <name type="scientific">Turdus hortulorum Genomoviridae sp</name>
    <dbReference type="NCBI Taxonomy" id="2814995"/>
    <lineage>
        <taxon>Viruses</taxon>
        <taxon>Monodnaviria</taxon>
        <taxon>Shotokuvirae</taxon>
        <taxon>Cressdnaviricota</taxon>
        <taxon>Repensiviricetes</taxon>
        <taxon>Geplafuvirales</taxon>
        <taxon>Genomoviridae</taxon>
    </lineage>
</organism>
<dbReference type="GO" id="GO:0019028">
    <property type="term" value="C:viral capsid"/>
    <property type="evidence" value="ECO:0007669"/>
    <property type="project" value="UniProtKB-KW"/>
</dbReference>